<dbReference type="InterPro" id="IPR000700">
    <property type="entry name" value="PAS-assoc_C"/>
</dbReference>
<organism evidence="3 4">
    <name type="scientific">Rhizobium oryzicola</name>
    <dbReference type="NCBI Taxonomy" id="1232668"/>
    <lineage>
        <taxon>Bacteria</taxon>
        <taxon>Pseudomonadati</taxon>
        <taxon>Pseudomonadota</taxon>
        <taxon>Alphaproteobacteria</taxon>
        <taxon>Hyphomicrobiales</taxon>
        <taxon>Rhizobiaceae</taxon>
        <taxon>Rhizobium/Agrobacterium group</taxon>
        <taxon>Rhizobium</taxon>
    </lineage>
</organism>
<dbReference type="NCBIfam" id="TIGR00229">
    <property type="entry name" value="sensory_box"/>
    <property type="match status" value="1"/>
</dbReference>
<dbReference type="InterPro" id="IPR043128">
    <property type="entry name" value="Rev_trsase/Diguanyl_cyclase"/>
</dbReference>
<dbReference type="EMBL" id="JAUKWQ010000001">
    <property type="protein sequence ID" value="MDO1581408.1"/>
    <property type="molecule type" value="Genomic_DNA"/>
</dbReference>
<reference evidence="3" key="2">
    <citation type="submission" date="2023-07" db="EMBL/GenBank/DDBJ databases">
        <authorList>
            <person name="Sun H."/>
        </authorList>
    </citation>
    <scope>NUCLEOTIDE SEQUENCE</scope>
    <source>
        <strain evidence="3">05753</strain>
    </source>
</reference>
<proteinExistence type="predicted"/>
<dbReference type="SMART" id="SM00091">
    <property type="entry name" value="PAS"/>
    <property type="match status" value="1"/>
</dbReference>
<dbReference type="PANTHER" id="PTHR44757:SF2">
    <property type="entry name" value="BIOFILM ARCHITECTURE MAINTENANCE PROTEIN MBAA"/>
    <property type="match status" value="1"/>
</dbReference>
<dbReference type="InterPro" id="IPR013656">
    <property type="entry name" value="PAS_4"/>
</dbReference>
<comment type="caution">
    <text evidence="3">The sequence shown here is derived from an EMBL/GenBank/DDBJ whole genome shotgun (WGS) entry which is preliminary data.</text>
</comment>
<keyword evidence="3" id="KW-0548">Nucleotidyltransferase</keyword>
<gene>
    <name evidence="3" type="ORF">Q2T52_04795</name>
</gene>
<protein>
    <submittedName>
        <fullName evidence="3">Diguanylate cyclase</fullName>
        <ecNumber evidence="3">2.7.7.65</ecNumber>
    </submittedName>
</protein>
<dbReference type="PANTHER" id="PTHR44757">
    <property type="entry name" value="DIGUANYLATE CYCLASE DGCP"/>
    <property type="match status" value="1"/>
</dbReference>
<dbReference type="SUPFAM" id="SSF55781">
    <property type="entry name" value="GAF domain-like"/>
    <property type="match status" value="1"/>
</dbReference>
<dbReference type="Pfam" id="PF01590">
    <property type="entry name" value="GAF"/>
    <property type="match status" value="1"/>
</dbReference>
<dbReference type="RefSeq" id="WP_302075519.1">
    <property type="nucleotide sequence ID" value="NZ_JAUKWQ010000001.1"/>
</dbReference>
<dbReference type="GO" id="GO:0052621">
    <property type="term" value="F:diguanylate cyclase activity"/>
    <property type="evidence" value="ECO:0007669"/>
    <property type="project" value="UniProtKB-EC"/>
</dbReference>
<dbReference type="InterPro" id="IPR035965">
    <property type="entry name" value="PAS-like_dom_sf"/>
</dbReference>
<accession>A0ABT8SU31</accession>
<dbReference type="Gene3D" id="3.30.70.270">
    <property type="match status" value="1"/>
</dbReference>
<feature type="domain" description="GGDEF" evidence="2">
    <location>
        <begin position="365"/>
        <end position="499"/>
    </location>
</feature>
<evidence type="ECO:0000313" key="3">
    <source>
        <dbReference type="EMBL" id="MDO1581408.1"/>
    </source>
</evidence>
<dbReference type="Pfam" id="PF08448">
    <property type="entry name" value="PAS_4"/>
    <property type="match status" value="1"/>
</dbReference>
<evidence type="ECO:0000259" key="1">
    <source>
        <dbReference type="PROSITE" id="PS50113"/>
    </source>
</evidence>
<dbReference type="EC" id="2.7.7.65" evidence="3"/>
<name>A0ABT8SU31_9HYPH</name>
<dbReference type="InterPro" id="IPR052155">
    <property type="entry name" value="Biofilm_reg_signaling"/>
</dbReference>
<dbReference type="InterPro" id="IPR000160">
    <property type="entry name" value="GGDEF_dom"/>
</dbReference>
<dbReference type="InterPro" id="IPR029787">
    <property type="entry name" value="Nucleotide_cyclase"/>
</dbReference>
<dbReference type="SUPFAM" id="SSF55073">
    <property type="entry name" value="Nucleotide cyclase"/>
    <property type="match status" value="1"/>
</dbReference>
<evidence type="ECO:0000259" key="2">
    <source>
        <dbReference type="PROSITE" id="PS50887"/>
    </source>
</evidence>
<dbReference type="NCBIfam" id="TIGR00254">
    <property type="entry name" value="GGDEF"/>
    <property type="match status" value="1"/>
</dbReference>
<dbReference type="CDD" id="cd00130">
    <property type="entry name" value="PAS"/>
    <property type="match status" value="1"/>
</dbReference>
<dbReference type="PROSITE" id="PS50113">
    <property type="entry name" value="PAC"/>
    <property type="match status" value="1"/>
</dbReference>
<dbReference type="PROSITE" id="PS50887">
    <property type="entry name" value="GGDEF"/>
    <property type="match status" value="1"/>
</dbReference>
<dbReference type="SMART" id="SM00065">
    <property type="entry name" value="GAF"/>
    <property type="match status" value="1"/>
</dbReference>
<dbReference type="Gene3D" id="3.30.450.20">
    <property type="entry name" value="PAS domain"/>
    <property type="match status" value="1"/>
</dbReference>
<sequence>MSDMAAVGKAIDPLDELRQHLLRISTSADIDDTDAELVVQSLDAVTLLNQFPEYFCLKDRRGRIVFANAAALAASGITDSQEVIGKTALDLLPPEIAAPQFQMEQDLMSRGLFGDEREELIPGRYSGDVWLLTSRTPLRNRDGQVVGLLQMSRDITDKKKQERLQQGHAAVLEMVARGHALPKVLEALCHTIEEQLEGIYASVLILDADGSHLRHGAAPNLPHAYTRLIDGIEIGPRVGSCGTAAWRRASVVVRDIDNDPLWANFRDLAIVFGLRSCWSTPIVNSNGDVLGTFALYSSTVREPQGNEMELAAMATDLASIAIERAQNEERIRHMAHHDPLTGLPNRAMFWPQFSRALHEARRESRKVTVTYIDLDNFKQINDGLGHATGDEVLRVLAHRITNTIRTTDLAVRLGGDEFAIVFSNPFQDQAGVLRRLNEIKRLISEPVDVDGRYVTATCSMGVAFFPQDGETPEDLLAQADRAMYQAKSMGRDTLQVSGQIPPQVSGRLVAEPMAG</sequence>
<dbReference type="InterPro" id="IPR000014">
    <property type="entry name" value="PAS"/>
</dbReference>
<keyword evidence="4" id="KW-1185">Reference proteome</keyword>
<feature type="domain" description="PAC" evidence="1">
    <location>
        <begin position="115"/>
        <end position="167"/>
    </location>
</feature>
<reference evidence="3" key="1">
    <citation type="journal article" date="2015" name="Int. J. Syst. Evol. Microbiol.">
        <title>Rhizobium oryzicola sp. nov., potential plant-growth-promoting endophytic bacteria isolated from rice roots.</title>
        <authorList>
            <person name="Zhang X.X."/>
            <person name="Gao J.S."/>
            <person name="Cao Y.H."/>
            <person name="Sheirdil R.A."/>
            <person name="Wang X.C."/>
            <person name="Zhang L."/>
        </authorList>
    </citation>
    <scope>NUCLEOTIDE SEQUENCE</scope>
    <source>
        <strain evidence="3">05753</strain>
    </source>
</reference>
<dbReference type="Pfam" id="PF00990">
    <property type="entry name" value="GGDEF"/>
    <property type="match status" value="1"/>
</dbReference>
<dbReference type="Gene3D" id="3.30.450.40">
    <property type="match status" value="1"/>
</dbReference>
<evidence type="ECO:0000313" key="4">
    <source>
        <dbReference type="Proteomes" id="UP001169006"/>
    </source>
</evidence>
<dbReference type="CDD" id="cd01949">
    <property type="entry name" value="GGDEF"/>
    <property type="match status" value="1"/>
</dbReference>
<dbReference type="InterPro" id="IPR003018">
    <property type="entry name" value="GAF"/>
</dbReference>
<dbReference type="SMART" id="SM00267">
    <property type="entry name" value="GGDEF"/>
    <property type="match status" value="1"/>
</dbReference>
<keyword evidence="3" id="KW-0808">Transferase</keyword>
<dbReference type="SUPFAM" id="SSF55785">
    <property type="entry name" value="PYP-like sensor domain (PAS domain)"/>
    <property type="match status" value="1"/>
</dbReference>
<dbReference type="Proteomes" id="UP001169006">
    <property type="component" value="Unassembled WGS sequence"/>
</dbReference>
<dbReference type="InterPro" id="IPR029016">
    <property type="entry name" value="GAF-like_dom_sf"/>
</dbReference>